<protein>
    <recommendedName>
        <fullName evidence="3">Peptidase</fullName>
    </recommendedName>
</protein>
<dbReference type="PATRIC" id="fig|883158.3.peg.1320"/>
<dbReference type="PANTHER" id="PTHR38477">
    <property type="entry name" value="HYPOTHETICAL EXPORTED PROTEIN"/>
    <property type="match status" value="1"/>
</dbReference>
<dbReference type="HOGENOM" id="CLU_106327_0_0_10"/>
<dbReference type="Pfam" id="PF13645">
    <property type="entry name" value="YkuD_2"/>
    <property type="match status" value="1"/>
</dbReference>
<dbReference type="AlphaFoldDB" id="H1Q329"/>
<gene>
    <name evidence="1" type="ORF">HMPREF9140_01317</name>
</gene>
<dbReference type="STRING" id="883158.HMPREF9140_01317"/>
<dbReference type="eggNOG" id="ENOG502ZB98">
    <property type="taxonomic scope" value="Bacteria"/>
</dbReference>
<dbReference type="EMBL" id="AGWK01000036">
    <property type="protein sequence ID" value="EHO69627.1"/>
    <property type="molecule type" value="Genomic_DNA"/>
</dbReference>
<evidence type="ECO:0000313" key="1">
    <source>
        <dbReference type="EMBL" id="EHO69627.1"/>
    </source>
</evidence>
<evidence type="ECO:0000313" key="2">
    <source>
        <dbReference type="Proteomes" id="UP000016023"/>
    </source>
</evidence>
<name>H1Q329_9BACT</name>
<dbReference type="RefSeq" id="WP_006952712.1">
    <property type="nucleotide sequence ID" value="NZ_JH594522.1"/>
</dbReference>
<dbReference type="PROSITE" id="PS51257">
    <property type="entry name" value="PROKAR_LIPOPROTEIN"/>
    <property type="match status" value="1"/>
</dbReference>
<dbReference type="Proteomes" id="UP000016023">
    <property type="component" value="Unassembled WGS sequence"/>
</dbReference>
<dbReference type="InterPro" id="IPR032676">
    <property type="entry name" value="YkuD_2"/>
</dbReference>
<accession>H1Q329</accession>
<comment type="caution">
    <text evidence="1">The sequence shown here is derived from an EMBL/GenBank/DDBJ whole genome shotgun (WGS) entry which is preliminary data.</text>
</comment>
<sequence length="211" mass="24167">MNRTLLALCLFAVIILSCKEHPTEYRSIPREKLQVEPKDYKKYADEAYAYCKANKISTDFFVLIDFSIHSGKERMFIWDFGKNKITNSFLVSHGCGVQPTGQDCSKEKPIFSNQPNSHCSSLGKYWIGRKKMPSPSFGEKYLLYGKESTNSRALKRDIVIHPWSIIPDERPYPNGVPESWGCPAVSPRVFKILDDKFQSTSKSVLLWAIYP</sequence>
<keyword evidence="2" id="KW-1185">Reference proteome</keyword>
<evidence type="ECO:0008006" key="3">
    <source>
        <dbReference type="Google" id="ProtNLM"/>
    </source>
</evidence>
<dbReference type="PANTHER" id="PTHR38477:SF1">
    <property type="entry name" value="MUREIN L,D-TRANSPEPTIDASE CATALYTIC DOMAIN FAMILY PROTEIN"/>
    <property type="match status" value="1"/>
</dbReference>
<reference evidence="1 2" key="1">
    <citation type="submission" date="2011-12" db="EMBL/GenBank/DDBJ databases">
        <title>The Genome Sequence of Prevotella micans F0438.</title>
        <authorList>
            <consortium name="The Broad Institute Genome Sequencing Platform"/>
            <person name="Earl A."/>
            <person name="Ward D."/>
            <person name="Feldgarden M."/>
            <person name="Gevers D."/>
            <person name="Izard J."/>
            <person name="Baranova O.V."/>
            <person name="Blanton J.M."/>
            <person name="Wade W.G."/>
            <person name="Dewhirst F.E."/>
            <person name="Young S.K."/>
            <person name="Zeng Q."/>
            <person name="Gargeya S."/>
            <person name="Fitzgerald M."/>
            <person name="Haas B."/>
            <person name="Abouelleil A."/>
            <person name="Alvarado L."/>
            <person name="Arachchi H.M."/>
            <person name="Berlin A."/>
            <person name="Chapman S.B."/>
            <person name="Gearin G."/>
            <person name="Goldberg J."/>
            <person name="Griggs A."/>
            <person name="Gujja S."/>
            <person name="Hansen M."/>
            <person name="Heiman D."/>
            <person name="Howarth C."/>
            <person name="Larimer J."/>
            <person name="Lui A."/>
            <person name="MacDonald P.J.P."/>
            <person name="McCowen C."/>
            <person name="Montmayeur A."/>
            <person name="Murphy C."/>
            <person name="Neiman D."/>
            <person name="Pearson M."/>
            <person name="Priest M."/>
            <person name="Roberts A."/>
            <person name="Saif S."/>
            <person name="Shea T."/>
            <person name="Sisk P."/>
            <person name="Stolte C."/>
            <person name="Sykes S."/>
            <person name="Wortman J."/>
            <person name="Nusbaum C."/>
            <person name="Birren B."/>
        </authorList>
    </citation>
    <scope>NUCLEOTIDE SEQUENCE [LARGE SCALE GENOMIC DNA]</scope>
    <source>
        <strain evidence="1 2">F0438</strain>
    </source>
</reference>
<organism evidence="1 2">
    <name type="scientific">Prevotella micans F0438</name>
    <dbReference type="NCBI Taxonomy" id="883158"/>
    <lineage>
        <taxon>Bacteria</taxon>
        <taxon>Pseudomonadati</taxon>
        <taxon>Bacteroidota</taxon>
        <taxon>Bacteroidia</taxon>
        <taxon>Bacteroidales</taxon>
        <taxon>Prevotellaceae</taxon>
        <taxon>Prevotella</taxon>
    </lineage>
</organism>
<proteinExistence type="predicted"/>